<dbReference type="Proteomes" id="UP001432000">
    <property type="component" value="Chromosome"/>
</dbReference>
<gene>
    <name evidence="2" type="ORF">WDS16_04535</name>
</gene>
<accession>A0ABZ2PQ29</accession>
<evidence type="ECO:0000313" key="3">
    <source>
        <dbReference type="Proteomes" id="UP001432000"/>
    </source>
</evidence>
<protein>
    <submittedName>
        <fullName evidence="2">Uncharacterized protein</fullName>
    </submittedName>
</protein>
<dbReference type="RefSeq" id="WP_338890831.1">
    <property type="nucleotide sequence ID" value="NZ_CP147846.1"/>
</dbReference>
<name>A0ABZ2PQ29_9NOCA</name>
<evidence type="ECO:0000256" key="1">
    <source>
        <dbReference type="SAM" id="SignalP"/>
    </source>
</evidence>
<organism evidence="2 3">
    <name type="scientific">Rhodococcus sovatensis</name>
    <dbReference type="NCBI Taxonomy" id="1805840"/>
    <lineage>
        <taxon>Bacteria</taxon>
        <taxon>Bacillati</taxon>
        <taxon>Actinomycetota</taxon>
        <taxon>Actinomycetes</taxon>
        <taxon>Mycobacteriales</taxon>
        <taxon>Nocardiaceae</taxon>
        <taxon>Rhodococcus</taxon>
    </lineage>
</organism>
<dbReference type="EMBL" id="CP147846">
    <property type="protein sequence ID" value="WXG69821.1"/>
    <property type="molecule type" value="Genomic_DNA"/>
</dbReference>
<evidence type="ECO:0000313" key="2">
    <source>
        <dbReference type="EMBL" id="WXG69821.1"/>
    </source>
</evidence>
<keyword evidence="3" id="KW-1185">Reference proteome</keyword>
<feature type="chain" id="PRO_5047432220" evidence="1">
    <location>
        <begin position="30"/>
        <end position="137"/>
    </location>
</feature>
<reference evidence="2 3" key="1">
    <citation type="submission" date="2024-03" db="EMBL/GenBank/DDBJ databases">
        <title>Natural products discovery in diverse microorganisms through a two-stage MS feature dereplication strategy.</title>
        <authorList>
            <person name="Zhang R."/>
        </authorList>
    </citation>
    <scope>NUCLEOTIDE SEQUENCE [LARGE SCALE GENOMIC DNA]</scope>
    <source>
        <strain evidence="2 3">18930</strain>
    </source>
</reference>
<feature type="signal peptide" evidence="1">
    <location>
        <begin position="1"/>
        <end position="29"/>
    </location>
</feature>
<sequence length="137" mass="14775">MKLLRLAAIAGSAVLTVAASLALAGPAFAEDSTTHDLYVHLPRGTHLPVPAGSVPLGASAVHYQPSEFGRDIVRVESFPGLEYSRFIVLGGSQYIAYGGPFATELECFDLGELLVKERAERNFLCQWQPNGVQLFVE</sequence>
<proteinExistence type="predicted"/>
<keyword evidence="1" id="KW-0732">Signal</keyword>